<dbReference type="SUPFAM" id="SSF49299">
    <property type="entry name" value="PKD domain"/>
    <property type="match status" value="11"/>
</dbReference>
<feature type="domain" description="PKD" evidence="6">
    <location>
        <begin position="211"/>
        <end position="260"/>
    </location>
</feature>
<dbReference type="Pfam" id="PF13585">
    <property type="entry name" value="CHU_C"/>
    <property type="match status" value="1"/>
</dbReference>
<feature type="domain" description="PKD" evidence="6">
    <location>
        <begin position="630"/>
        <end position="665"/>
    </location>
</feature>
<proteinExistence type="predicted"/>
<dbReference type="CDD" id="cd00146">
    <property type="entry name" value="PKD"/>
    <property type="match status" value="5"/>
</dbReference>
<dbReference type="Proteomes" id="UP000808349">
    <property type="component" value="Unassembled WGS sequence"/>
</dbReference>
<dbReference type="PANTHER" id="PTHR46730">
    <property type="entry name" value="POLYCYSTIN-1"/>
    <property type="match status" value="1"/>
</dbReference>
<evidence type="ECO:0000256" key="3">
    <source>
        <dbReference type="ARBA" id="ARBA00022737"/>
    </source>
</evidence>
<protein>
    <submittedName>
        <fullName evidence="7">PKD domain-containing protein</fullName>
    </submittedName>
</protein>
<dbReference type="PANTHER" id="PTHR46730:SF4">
    <property type="entry name" value="POLYCYSTIC KIDNEY DISEASE PROTEIN 1-LIKE 1"/>
    <property type="match status" value="1"/>
</dbReference>
<keyword evidence="3" id="KW-0677">Repeat</keyword>
<feature type="domain" description="PKD" evidence="6">
    <location>
        <begin position="39"/>
        <end position="73"/>
    </location>
</feature>
<evidence type="ECO:0000313" key="7">
    <source>
        <dbReference type="EMBL" id="MBK9717141.1"/>
    </source>
</evidence>
<accession>A0A9D7S920</accession>
<feature type="domain" description="PKD" evidence="6">
    <location>
        <begin position="1124"/>
        <end position="1159"/>
    </location>
</feature>
<dbReference type="GO" id="GO:0006816">
    <property type="term" value="P:calcium ion transport"/>
    <property type="evidence" value="ECO:0007669"/>
    <property type="project" value="TreeGrafter"/>
</dbReference>
<evidence type="ECO:0000256" key="5">
    <source>
        <dbReference type="ARBA" id="ARBA00023136"/>
    </source>
</evidence>
<dbReference type="InterPro" id="IPR022409">
    <property type="entry name" value="PKD/Chitinase_dom"/>
</dbReference>
<dbReference type="InterPro" id="IPR013783">
    <property type="entry name" value="Ig-like_fold"/>
</dbReference>
<dbReference type="SMART" id="SM00089">
    <property type="entry name" value="PKD"/>
    <property type="match status" value="8"/>
</dbReference>
<evidence type="ECO:0000256" key="4">
    <source>
        <dbReference type="ARBA" id="ARBA00022989"/>
    </source>
</evidence>
<dbReference type="AlphaFoldDB" id="A0A9D7S920"/>
<dbReference type="EMBL" id="JADKFW010000004">
    <property type="protein sequence ID" value="MBK9717141.1"/>
    <property type="molecule type" value="Genomic_DNA"/>
</dbReference>
<keyword evidence="4" id="KW-1133">Transmembrane helix</keyword>
<evidence type="ECO:0000313" key="8">
    <source>
        <dbReference type="Proteomes" id="UP000808349"/>
    </source>
</evidence>
<dbReference type="Gene3D" id="2.60.40.10">
    <property type="entry name" value="Immunoglobulins"/>
    <property type="match status" value="11"/>
</dbReference>
<feature type="domain" description="PKD" evidence="6">
    <location>
        <begin position="93"/>
        <end position="163"/>
    </location>
</feature>
<dbReference type="InterPro" id="IPR035986">
    <property type="entry name" value="PKD_dom_sf"/>
</dbReference>
<sequence length="1272" mass="142018">MRTPFYFFILLGISLQYLQAQTSDINKGCIPLNVNFTAPQLSDYYWDFNDGNNANISNANHIFTKPGTFQVNLFEGKNGRLVGTIPITVYADPVITFTGTPISGCSPLQVVFTSSITNDPAITIKDILWSFGDGNSSTLMNPTHTYTNSGKYNVSIRVNTSIAECDKTFLVQEYIQVTGTKAAFTLSKSVGCEIPSTILIANFTKDENGNTYLWDFGNGSTSTQFDPKMIVYNSTGTYKITLKVIDNKGCESTISQSVVVGPPVITLEGQDSFCIQTMGAYKNTTVADSFLWKFSSGANISTSKLKEPKFIYQSPGFKTITLTAYNGSCKTDSTFNIFIDKVDADFTITGPDCLQNTNIILDAKQKGSYTYLWNDSIKGKDVLNYIYHSPQRDSLYRHRNDTIFQSLSITSSIGCYSFKDKYFIHRRPNAILIPSVKEGCAPLKVQFTDASQSMDKIIKWKLFYGDGQIEDKSSDQLGSHVYNKPGEYYVKFIIENIKGCIDTSEGFWIKVGEPIIPTYTIDQTTICLGGTINIKKTNSDPRIDSWHVYSDNGRFNHCWTSNDASHQFVNNPGTFQLQVVSEYNGCFANAAETKTITVKGAKANIAFMTNCSATHDVMFVSKSLQATQLKWSFGDGQFSTLDSLIHHYDQRGTYKVTLSAIDASSGCPENVDTKTVHIKEIKAAFLIPEKICDNVLYPLDASASQDVDRDCNKGFLWRFPNHRPREVGKDTIMHGFGKSGYQEVSLVVEDINGCKDSITKGTTVYSITPNFDVDKTNFCIPANLKFTDNTKSDTTLVSWSWNFGSKDQNPNLKFTKDDTVLVILSVKDTIGCVDTIAKTLSIYKPFSKIQYSKGLGLCIGETVQFNANDFTSGGSSLQFMWNFGKFGTSNLQNPKIVFDKSGKQKIYLNYEEKGSGCMGTDSIEMDIVKIPEAQFTTALDSIHPICYPAIFELKNNSSTEGIVRYTWSFDNGSTNNLVNPTFAFGKGKHHIQLIVRSIYGCSDTISRDYTLIGPEGKISADKLVLCKGEEAVFSANDLVDVNQIEWDFNDGKIIKGENPVRYRFDSVGSKSVFLVLKSTDTGCEHIDSLAVKVPEIIADFLWIDTLNYCPGLALFKNKSIGADTYEWNFGEGLTSKERDPKVVYKSLGKKSVELIVSDSLTKCRDKITKEIDIEQVLEFYKFPNVFSPNNDGTNDYFNVAVKPAYKDYVEVVQFKVYNRWGKLIYNNDSPNTGWDGRWQGIDAPVEVYAYFIEIRIRDCNNQVSKGNVTIIR</sequence>
<organism evidence="7 8">
    <name type="scientific">Candidatus Defluviibacterium haderslevense</name>
    <dbReference type="NCBI Taxonomy" id="2981993"/>
    <lineage>
        <taxon>Bacteria</taxon>
        <taxon>Pseudomonadati</taxon>
        <taxon>Bacteroidota</taxon>
        <taxon>Saprospiria</taxon>
        <taxon>Saprospirales</taxon>
        <taxon>Saprospiraceae</taxon>
        <taxon>Candidatus Defluviibacterium</taxon>
    </lineage>
</organism>
<dbReference type="InterPro" id="IPR000601">
    <property type="entry name" value="PKD_dom"/>
</dbReference>
<reference evidence="7 8" key="1">
    <citation type="submission" date="2020-10" db="EMBL/GenBank/DDBJ databases">
        <title>Connecting structure to function with the recovery of over 1000 high-quality activated sludge metagenome-assembled genomes encoding full-length rRNA genes using long-read sequencing.</title>
        <authorList>
            <person name="Singleton C.M."/>
            <person name="Petriglieri F."/>
            <person name="Kristensen J.M."/>
            <person name="Kirkegaard R.H."/>
            <person name="Michaelsen T.Y."/>
            <person name="Andersen M.H."/>
            <person name="Karst S.M."/>
            <person name="Dueholm M.S."/>
            <person name="Nielsen P.H."/>
            <person name="Albertsen M."/>
        </authorList>
    </citation>
    <scope>NUCLEOTIDE SEQUENCE [LARGE SCALE GENOMIC DNA]</scope>
    <source>
        <strain evidence="7">Ribe_18-Q3-R11-54_BAT3C.373</strain>
    </source>
</reference>
<feature type="domain" description="PKD" evidence="6">
    <location>
        <begin position="428"/>
        <end position="499"/>
    </location>
</feature>
<gene>
    <name evidence="7" type="ORF">IPO85_06450</name>
</gene>
<name>A0A9D7S920_9BACT</name>
<dbReference type="GO" id="GO:0005261">
    <property type="term" value="F:monoatomic cation channel activity"/>
    <property type="evidence" value="ECO:0007669"/>
    <property type="project" value="TreeGrafter"/>
</dbReference>
<evidence type="ECO:0000256" key="2">
    <source>
        <dbReference type="ARBA" id="ARBA00022692"/>
    </source>
</evidence>
<dbReference type="InterPro" id="IPR026341">
    <property type="entry name" value="T9SS_type_B"/>
</dbReference>
<evidence type="ECO:0000259" key="6">
    <source>
        <dbReference type="PROSITE" id="PS50093"/>
    </source>
</evidence>
<keyword evidence="2" id="KW-0812">Transmembrane</keyword>
<evidence type="ECO:0000256" key="1">
    <source>
        <dbReference type="ARBA" id="ARBA00004141"/>
    </source>
</evidence>
<comment type="caution">
    <text evidence="7">The sequence shown here is derived from an EMBL/GenBank/DDBJ whole genome shotgun (WGS) entry which is preliminary data.</text>
</comment>
<dbReference type="PROSITE" id="PS50093">
    <property type="entry name" value="PKD"/>
    <property type="match status" value="7"/>
</dbReference>
<comment type="subcellular location">
    <subcellularLocation>
        <location evidence="1">Membrane</location>
        <topology evidence="1">Multi-pass membrane protein</topology>
    </subcellularLocation>
</comment>
<dbReference type="Pfam" id="PF18911">
    <property type="entry name" value="PKD_4"/>
    <property type="match status" value="5"/>
</dbReference>
<dbReference type="NCBIfam" id="TIGR04131">
    <property type="entry name" value="Bac_Flav_CTERM"/>
    <property type="match status" value="1"/>
</dbReference>
<dbReference type="GO" id="GO:0005886">
    <property type="term" value="C:plasma membrane"/>
    <property type="evidence" value="ECO:0007669"/>
    <property type="project" value="TreeGrafter"/>
</dbReference>
<keyword evidence="5" id="KW-0472">Membrane</keyword>
<feature type="domain" description="PKD" evidence="6">
    <location>
        <begin position="289"/>
        <end position="326"/>
    </location>
</feature>